<evidence type="ECO:0000256" key="1">
    <source>
        <dbReference type="SAM" id="MobiDB-lite"/>
    </source>
</evidence>
<keyword evidence="3" id="KW-1185">Reference proteome</keyword>
<sequence>MRGKFLFFLGLAIGYVFGTRAGRRRYEQIKAAAQNIWESEPIQWSVHQAQDAVGDVAEDVLTAAKRVIHQVTGDKPVATSAPKRASRKPAAKSATTRASTKTAPRETARPTAEPAARKPAAKSTLEA</sequence>
<feature type="compositionally biased region" description="Low complexity" evidence="1">
    <location>
        <begin position="91"/>
        <end position="102"/>
    </location>
</feature>
<evidence type="ECO:0000313" key="2">
    <source>
        <dbReference type="EMBL" id="MBA8829418.1"/>
    </source>
</evidence>
<comment type="caution">
    <text evidence="2">The sequence shown here is derived from an EMBL/GenBank/DDBJ whole genome shotgun (WGS) entry which is preliminary data.</text>
</comment>
<dbReference type="Proteomes" id="UP000524237">
    <property type="component" value="Unassembled WGS sequence"/>
</dbReference>
<proteinExistence type="predicted"/>
<feature type="region of interest" description="Disordered" evidence="1">
    <location>
        <begin position="71"/>
        <end position="127"/>
    </location>
</feature>
<protein>
    <submittedName>
        <fullName evidence="2">Putative membrane protein</fullName>
    </submittedName>
</protein>
<dbReference type="RefSeq" id="WP_182484852.1">
    <property type="nucleotide sequence ID" value="NZ_JACGWU010000004.1"/>
</dbReference>
<evidence type="ECO:0000313" key="3">
    <source>
        <dbReference type="Proteomes" id="UP000524237"/>
    </source>
</evidence>
<organism evidence="2 3">
    <name type="scientific">Alpinimonas psychrophila</name>
    <dbReference type="NCBI Taxonomy" id="748908"/>
    <lineage>
        <taxon>Bacteria</taxon>
        <taxon>Bacillati</taxon>
        <taxon>Actinomycetota</taxon>
        <taxon>Actinomycetes</taxon>
        <taxon>Micrococcales</taxon>
        <taxon>Microbacteriaceae</taxon>
        <taxon>Alpinimonas</taxon>
    </lineage>
</organism>
<dbReference type="EMBL" id="JACGWU010000004">
    <property type="protein sequence ID" value="MBA8829418.1"/>
    <property type="molecule type" value="Genomic_DNA"/>
</dbReference>
<dbReference type="AlphaFoldDB" id="A0A7W3JUF8"/>
<accession>A0A7W3JUF8</accession>
<reference evidence="2 3" key="1">
    <citation type="submission" date="2020-07" db="EMBL/GenBank/DDBJ databases">
        <title>Sequencing the genomes of 1000 actinobacteria strains.</title>
        <authorList>
            <person name="Klenk H.-P."/>
        </authorList>
    </citation>
    <scope>NUCLEOTIDE SEQUENCE [LARGE SCALE GENOMIC DNA]</scope>
    <source>
        <strain evidence="2 3">DSM 23737</strain>
    </source>
</reference>
<name>A0A7W3JUF8_9MICO</name>
<gene>
    <name evidence="2" type="ORF">FB555_001523</name>
</gene>